<proteinExistence type="inferred from homology"/>
<organism evidence="4 5">
    <name type="scientific">Sedimenticola selenatireducens</name>
    <dbReference type="NCBI Taxonomy" id="191960"/>
    <lineage>
        <taxon>Bacteria</taxon>
        <taxon>Pseudomonadati</taxon>
        <taxon>Pseudomonadota</taxon>
        <taxon>Gammaproteobacteria</taxon>
        <taxon>Chromatiales</taxon>
        <taxon>Sedimenticolaceae</taxon>
        <taxon>Sedimenticola</taxon>
    </lineage>
</organism>
<keyword evidence="2" id="KW-0732">Signal</keyword>
<dbReference type="RefSeq" id="WP_273440441.1">
    <property type="nucleotide sequence ID" value="NZ_CAXXYC010000004.1"/>
</dbReference>
<dbReference type="InterPro" id="IPR001279">
    <property type="entry name" value="Metallo-B-lactamas"/>
</dbReference>
<dbReference type="Proteomes" id="UP000235015">
    <property type="component" value="Unassembled WGS sequence"/>
</dbReference>
<dbReference type="GO" id="GO:0016787">
    <property type="term" value="F:hydrolase activity"/>
    <property type="evidence" value="ECO:0007669"/>
    <property type="project" value="UniProtKB-KW"/>
</dbReference>
<dbReference type="SUPFAM" id="SSF56281">
    <property type="entry name" value="Metallo-hydrolase/oxidoreductase"/>
    <property type="match status" value="1"/>
</dbReference>
<feature type="signal peptide" evidence="2">
    <location>
        <begin position="1"/>
        <end position="21"/>
    </location>
</feature>
<dbReference type="PANTHER" id="PTHR42951:SF4">
    <property type="entry name" value="ACYL-COENZYME A THIOESTERASE MBLAC2"/>
    <property type="match status" value="1"/>
</dbReference>
<sequence length="307" mass="33446">MKIIRILLPVMLFMLTSPSSAADDLALQKIADNVYAIVGELGNRTPENLGNNATFGFVVTAAGVVLIDSGGTFQGAQRLHRVIKSVTDKPVVTVINSGGQDHRWMGNGYFKQQGAQVLASADAVADQRARSRDQFILLGNLVGQEGLAGTEANYADQTFGDKTRFETGGVVFEIYHAGQAHTPGDSYIWLPEQQVMFTGDIVYTERMLGVGGQSNSKSWIKVYESMAAFAPDVVVPGHGHPTTLEKADADTYGYLKFLRNSVAEFFGNGGDISKIGTVDQSRYNYLLNFETLAGRNAQQVYTELEWE</sequence>
<feature type="chain" id="PRO_5014885551" evidence="2">
    <location>
        <begin position="22"/>
        <end position="307"/>
    </location>
</feature>
<evidence type="ECO:0000259" key="3">
    <source>
        <dbReference type="SMART" id="SM00849"/>
    </source>
</evidence>
<reference evidence="4 5" key="1">
    <citation type="submission" date="2017-11" db="EMBL/GenBank/DDBJ databases">
        <title>Genome-resolved metagenomics identifies genetic mobility, metabolic interactions, and unexpected diversity in perchlorate-reducing communities.</title>
        <authorList>
            <person name="Barnum T.P."/>
            <person name="Figueroa I.A."/>
            <person name="Carlstrom C.I."/>
            <person name="Lucas L.N."/>
            <person name="Engelbrektson A.L."/>
            <person name="Coates J.D."/>
        </authorList>
    </citation>
    <scope>NUCLEOTIDE SEQUENCE [LARGE SCALE GENOMIC DNA]</scope>
    <source>
        <strain evidence="4">BM301</strain>
    </source>
</reference>
<dbReference type="Gene3D" id="3.60.15.10">
    <property type="entry name" value="Ribonuclease Z/Hydroxyacylglutathione hydrolase-like"/>
    <property type="match status" value="1"/>
</dbReference>
<dbReference type="CDD" id="cd16282">
    <property type="entry name" value="metallo-hydrolase-like_MBL-fold"/>
    <property type="match status" value="1"/>
</dbReference>
<dbReference type="STRING" id="1111735.GCA_000428045_01589"/>
<evidence type="ECO:0000256" key="1">
    <source>
        <dbReference type="ARBA" id="ARBA00005250"/>
    </source>
</evidence>
<dbReference type="InterPro" id="IPR050855">
    <property type="entry name" value="NDM-1-like"/>
</dbReference>
<keyword evidence="4" id="KW-0378">Hydrolase</keyword>
<dbReference type="GO" id="GO:0017001">
    <property type="term" value="P:antibiotic catabolic process"/>
    <property type="evidence" value="ECO:0007669"/>
    <property type="project" value="UniProtKB-ARBA"/>
</dbReference>
<evidence type="ECO:0000313" key="4">
    <source>
        <dbReference type="EMBL" id="PLX60812.1"/>
    </source>
</evidence>
<evidence type="ECO:0000313" key="5">
    <source>
        <dbReference type="Proteomes" id="UP000235015"/>
    </source>
</evidence>
<dbReference type="Pfam" id="PF00753">
    <property type="entry name" value="Lactamase_B"/>
    <property type="match status" value="1"/>
</dbReference>
<comment type="similarity">
    <text evidence="1">Belongs to the metallo-beta-lactamase superfamily. Class-B beta-lactamase family.</text>
</comment>
<protein>
    <submittedName>
        <fullName evidence="4">MBL fold metallo-hydrolase</fullName>
    </submittedName>
</protein>
<gene>
    <name evidence="4" type="ORF">C0630_15435</name>
</gene>
<dbReference type="InterPro" id="IPR036866">
    <property type="entry name" value="RibonucZ/Hydroxyglut_hydro"/>
</dbReference>
<dbReference type="SMART" id="SM00849">
    <property type="entry name" value="Lactamase_B"/>
    <property type="match status" value="1"/>
</dbReference>
<comment type="caution">
    <text evidence="4">The sequence shown here is derived from an EMBL/GenBank/DDBJ whole genome shotgun (WGS) entry which is preliminary data.</text>
</comment>
<dbReference type="EMBL" id="PKUN01000023">
    <property type="protein sequence ID" value="PLX60812.1"/>
    <property type="molecule type" value="Genomic_DNA"/>
</dbReference>
<evidence type="ECO:0000256" key="2">
    <source>
        <dbReference type="SAM" id="SignalP"/>
    </source>
</evidence>
<name>A0A2N6CUG9_9GAMM</name>
<dbReference type="PANTHER" id="PTHR42951">
    <property type="entry name" value="METALLO-BETA-LACTAMASE DOMAIN-CONTAINING"/>
    <property type="match status" value="1"/>
</dbReference>
<dbReference type="AlphaFoldDB" id="A0A2N6CUG9"/>
<feature type="domain" description="Metallo-beta-lactamase" evidence="3">
    <location>
        <begin position="53"/>
        <end position="238"/>
    </location>
</feature>
<accession>A0A2N6CUG9</accession>